<organism evidence="1 2">
    <name type="scientific">Albula glossodonta</name>
    <name type="common">roundjaw bonefish</name>
    <dbReference type="NCBI Taxonomy" id="121402"/>
    <lineage>
        <taxon>Eukaryota</taxon>
        <taxon>Metazoa</taxon>
        <taxon>Chordata</taxon>
        <taxon>Craniata</taxon>
        <taxon>Vertebrata</taxon>
        <taxon>Euteleostomi</taxon>
        <taxon>Actinopterygii</taxon>
        <taxon>Neopterygii</taxon>
        <taxon>Teleostei</taxon>
        <taxon>Albuliformes</taxon>
        <taxon>Albulidae</taxon>
        <taxon>Albula</taxon>
    </lineage>
</organism>
<evidence type="ECO:0000313" key="2">
    <source>
        <dbReference type="Proteomes" id="UP000824540"/>
    </source>
</evidence>
<sequence>MAATEALRNGVFVYGHQTTNCQGRSPSCPNPSFWLHPSPQHTFPEETSSSGNAYWRNVKYRPHLESGAEAPGKNLIG</sequence>
<proteinExistence type="predicted"/>
<reference evidence="1" key="1">
    <citation type="thesis" date="2021" institute="BYU ScholarsArchive" country="Provo, UT, USA">
        <title>Applications of and Algorithms for Genome Assembly and Genomic Analyses with an Emphasis on Marine Teleosts.</title>
        <authorList>
            <person name="Pickett B.D."/>
        </authorList>
    </citation>
    <scope>NUCLEOTIDE SEQUENCE</scope>
    <source>
        <strain evidence="1">HI-2016</strain>
    </source>
</reference>
<dbReference type="AlphaFoldDB" id="A0A8T2NPE1"/>
<comment type="caution">
    <text evidence="1">The sequence shown here is derived from an EMBL/GenBank/DDBJ whole genome shotgun (WGS) entry which is preliminary data.</text>
</comment>
<evidence type="ECO:0000313" key="1">
    <source>
        <dbReference type="EMBL" id="KAG9339472.1"/>
    </source>
</evidence>
<name>A0A8T2NPE1_9TELE</name>
<protein>
    <submittedName>
        <fullName evidence="1">Uncharacterized protein</fullName>
    </submittedName>
</protein>
<accession>A0A8T2NPE1</accession>
<gene>
    <name evidence="1" type="ORF">JZ751_023610</name>
</gene>
<keyword evidence="2" id="KW-1185">Reference proteome</keyword>
<dbReference type="Proteomes" id="UP000824540">
    <property type="component" value="Unassembled WGS sequence"/>
</dbReference>
<dbReference type="EMBL" id="JAFBMS010000053">
    <property type="protein sequence ID" value="KAG9339472.1"/>
    <property type="molecule type" value="Genomic_DNA"/>
</dbReference>